<dbReference type="PANTHER" id="PTHR24189">
    <property type="entry name" value="MYOTROPHIN"/>
    <property type="match status" value="1"/>
</dbReference>
<name>A0ABP0NPS0_9DINO</name>
<comment type="caution">
    <text evidence="4">The sequence shown here is derived from an EMBL/GenBank/DDBJ whole genome shotgun (WGS) entry which is preliminary data.</text>
</comment>
<dbReference type="EMBL" id="CAXAMN010022029">
    <property type="protein sequence ID" value="CAK9065775.1"/>
    <property type="molecule type" value="Genomic_DNA"/>
</dbReference>
<organism evidence="4 5">
    <name type="scientific">Durusdinium trenchii</name>
    <dbReference type="NCBI Taxonomy" id="1381693"/>
    <lineage>
        <taxon>Eukaryota</taxon>
        <taxon>Sar</taxon>
        <taxon>Alveolata</taxon>
        <taxon>Dinophyceae</taxon>
        <taxon>Suessiales</taxon>
        <taxon>Symbiodiniaceae</taxon>
        <taxon>Durusdinium</taxon>
    </lineage>
</organism>
<keyword evidence="2" id="KW-0040">ANK repeat</keyword>
<evidence type="ECO:0000313" key="5">
    <source>
        <dbReference type="Proteomes" id="UP001642484"/>
    </source>
</evidence>
<dbReference type="InterPro" id="IPR036770">
    <property type="entry name" value="Ankyrin_rpt-contain_sf"/>
</dbReference>
<dbReference type="SMART" id="SM00248">
    <property type="entry name" value="ANK"/>
    <property type="match status" value="3"/>
</dbReference>
<dbReference type="InterPro" id="IPR050745">
    <property type="entry name" value="Multifunctional_regulatory"/>
</dbReference>
<dbReference type="SUPFAM" id="SSF46565">
    <property type="entry name" value="Chaperone J-domain"/>
    <property type="match status" value="1"/>
</dbReference>
<dbReference type="InterPro" id="IPR001623">
    <property type="entry name" value="DnaJ_domain"/>
</dbReference>
<dbReference type="InterPro" id="IPR002110">
    <property type="entry name" value="Ankyrin_rpt"/>
</dbReference>
<proteinExistence type="predicted"/>
<evidence type="ECO:0000259" key="3">
    <source>
        <dbReference type="PROSITE" id="PS50076"/>
    </source>
</evidence>
<evidence type="ECO:0000256" key="2">
    <source>
        <dbReference type="ARBA" id="ARBA00023043"/>
    </source>
</evidence>
<gene>
    <name evidence="4" type="ORF">CCMP2556_LOCUS32307</name>
</gene>
<dbReference type="InterPro" id="IPR036869">
    <property type="entry name" value="J_dom_sf"/>
</dbReference>
<feature type="domain" description="J" evidence="3">
    <location>
        <begin position="1"/>
        <end position="73"/>
    </location>
</feature>
<evidence type="ECO:0000256" key="1">
    <source>
        <dbReference type="ARBA" id="ARBA00022737"/>
    </source>
</evidence>
<reference evidence="4 5" key="1">
    <citation type="submission" date="2024-02" db="EMBL/GenBank/DDBJ databases">
        <authorList>
            <person name="Chen Y."/>
            <person name="Shah S."/>
            <person name="Dougan E. K."/>
            <person name="Thang M."/>
            <person name="Chan C."/>
        </authorList>
    </citation>
    <scope>NUCLEOTIDE SEQUENCE [LARGE SCALE GENOMIC DNA]</scope>
</reference>
<dbReference type="Pfam" id="PF00226">
    <property type="entry name" value="DnaJ"/>
    <property type="match status" value="1"/>
</dbReference>
<dbReference type="SUPFAM" id="SSF48403">
    <property type="entry name" value="Ankyrin repeat"/>
    <property type="match status" value="1"/>
</dbReference>
<dbReference type="SMART" id="SM00271">
    <property type="entry name" value="DnaJ"/>
    <property type="match status" value="1"/>
</dbReference>
<evidence type="ECO:0000313" key="4">
    <source>
        <dbReference type="EMBL" id="CAK9065775.1"/>
    </source>
</evidence>
<dbReference type="Gene3D" id="1.25.40.20">
    <property type="entry name" value="Ankyrin repeat-containing domain"/>
    <property type="match status" value="1"/>
</dbReference>
<keyword evidence="5" id="KW-1185">Reference proteome</keyword>
<keyword evidence="1" id="KW-0677">Repeat</keyword>
<dbReference type="PROSITE" id="PS50076">
    <property type="entry name" value="DNAJ_2"/>
    <property type="match status" value="1"/>
</dbReference>
<sequence>MHLFPLDVRSDAAKLRRSYLQLALKYHPDKVVGADAQGECEQREATEIFQEIQAAYEELATRLDAKGAIASVGRVRSSLAAACELGDVEAVRRLLAEDPPAASEPDDLGVTPLMFAAAGVQCLYRDHSGETDQGGSVEVCELLLAAQASLESVTLLGWTALTRAALRQRTAVTQWLLDHNPPATVKDNDLMVVAFTGNDQTFRILLAHTSEPKILHVRDEARKGLLHFALTGLAYLKRSASCHAQCVALAIEAMGTAICGEAQRRSVTRAPKTSVAAIFGRKVSTRPGAIRSNGVSGRAIPRRWTGASSMAPPKPHPVRRKSLFQFLEKCVDMENWANDGLDESEEHLQMVQRLCRLRADANLEGPHGTALQLAELQGFTRTHQALMRHAQTLAEAKVPQQPQVLVPAPQRAGPSVPRLGRLQKLVMTASCCCRSV</sequence>
<dbReference type="PANTHER" id="PTHR24189:SF50">
    <property type="entry name" value="ANKYRIN REPEAT AND SOCS BOX PROTEIN 2"/>
    <property type="match status" value="1"/>
</dbReference>
<dbReference type="Gene3D" id="1.10.287.110">
    <property type="entry name" value="DnaJ domain"/>
    <property type="match status" value="1"/>
</dbReference>
<protein>
    <recommendedName>
        <fullName evidence="3">J domain-containing protein</fullName>
    </recommendedName>
</protein>
<dbReference type="Proteomes" id="UP001642484">
    <property type="component" value="Unassembled WGS sequence"/>
</dbReference>
<accession>A0ABP0NPS0</accession>
<dbReference type="CDD" id="cd06257">
    <property type="entry name" value="DnaJ"/>
    <property type="match status" value="1"/>
</dbReference>